<dbReference type="SUPFAM" id="SSF51905">
    <property type="entry name" value="FAD/NAD(P)-binding domain"/>
    <property type="match status" value="2"/>
</dbReference>
<protein>
    <submittedName>
        <fullName evidence="10">Sulfide:quinone oxidoreductase</fullName>
    </submittedName>
    <submittedName>
        <fullName evidence="9">TIGR01244 family phosphatase</fullName>
    </submittedName>
</protein>
<dbReference type="InterPro" id="IPR023753">
    <property type="entry name" value="FAD/NAD-binding_dom"/>
</dbReference>
<evidence type="ECO:0000313" key="9">
    <source>
        <dbReference type="EMBL" id="MBB2187194.1"/>
    </source>
</evidence>
<keyword evidence="11" id="KW-1185">Reference proteome</keyword>
<comment type="cofactor">
    <cofactor evidence="1">
        <name>FAD</name>
        <dbReference type="ChEBI" id="CHEBI:57692"/>
    </cofactor>
</comment>
<dbReference type="GO" id="GO:0071949">
    <property type="term" value="F:FAD binding"/>
    <property type="evidence" value="ECO:0007669"/>
    <property type="project" value="TreeGrafter"/>
</dbReference>
<dbReference type="AlphaFoldDB" id="A0A370G294"/>
<dbReference type="Pfam" id="PF04273">
    <property type="entry name" value="BLH_phosphatase"/>
    <property type="match status" value="1"/>
</dbReference>
<keyword evidence="5" id="KW-0809">Transit peptide</keyword>
<comment type="caution">
    <text evidence="10">The sequence shown here is derived from an EMBL/GenBank/DDBJ whole genome shotgun (WGS) entry which is preliminary data.</text>
</comment>
<dbReference type="GO" id="GO:0016787">
    <property type="term" value="F:hydrolase activity"/>
    <property type="evidence" value="ECO:0007669"/>
    <property type="project" value="InterPro"/>
</dbReference>
<keyword evidence="2" id="KW-0285">Flavoprotein</keyword>
<evidence type="ECO:0000256" key="1">
    <source>
        <dbReference type="ARBA" id="ARBA00001974"/>
    </source>
</evidence>
<keyword evidence="3" id="KW-0874">Quinone</keyword>
<reference evidence="10 11" key="1">
    <citation type="submission" date="2018-07" db="EMBL/GenBank/DDBJ databases">
        <title>Genomic Encyclopedia of Type Strains, Phase IV (KMG-IV): sequencing the most valuable type-strain genomes for metagenomic binning, comparative biology and taxonomic classification.</title>
        <authorList>
            <person name="Goeker M."/>
        </authorList>
    </citation>
    <scope>NUCLEOTIDE SEQUENCE [LARGE SCALE GENOMIC DNA]</scope>
    <source>
        <strain evidence="10 11">DSM 5603</strain>
    </source>
</reference>
<gene>
    <name evidence="10" type="ORF">C7453_10825</name>
    <name evidence="9" type="ORF">HLH32_12525</name>
</gene>
<dbReference type="InterPro" id="IPR029021">
    <property type="entry name" value="Prot-tyrosine_phosphatase-like"/>
</dbReference>
<dbReference type="InterPro" id="IPR005939">
    <property type="entry name" value="BLH_phosphatase-like"/>
</dbReference>
<dbReference type="OrthoDB" id="9805710at2"/>
<evidence type="ECO:0000259" key="8">
    <source>
        <dbReference type="Pfam" id="PF07992"/>
    </source>
</evidence>
<evidence type="ECO:0000256" key="5">
    <source>
        <dbReference type="ARBA" id="ARBA00022946"/>
    </source>
</evidence>
<evidence type="ECO:0000256" key="6">
    <source>
        <dbReference type="ARBA" id="ARBA00023002"/>
    </source>
</evidence>
<accession>A0A370G294</accession>
<evidence type="ECO:0000259" key="7">
    <source>
        <dbReference type="Pfam" id="PF04273"/>
    </source>
</evidence>
<dbReference type="GO" id="GO:0048038">
    <property type="term" value="F:quinone binding"/>
    <property type="evidence" value="ECO:0007669"/>
    <property type="project" value="UniProtKB-KW"/>
</dbReference>
<keyword evidence="6" id="KW-0560">Oxidoreductase</keyword>
<dbReference type="RefSeq" id="WP_114728097.1">
    <property type="nucleotide sequence ID" value="NZ_BJMI01000017.1"/>
</dbReference>
<evidence type="ECO:0000313" key="10">
    <source>
        <dbReference type="EMBL" id="RDI36734.1"/>
    </source>
</evidence>
<reference evidence="9 12" key="2">
    <citation type="submission" date="2020-04" db="EMBL/GenBank/DDBJ databases">
        <title>Description of novel Gluconacetobacter.</title>
        <authorList>
            <person name="Sombolestani A."/>
        </authorList>
    </citation>
    <scope>NUCLEOTIDE SEQUENCE [LARGE SCALE GENOMIC DNA]</scope>
    <source>
        <strain evidence="9 12">LMG 1382</strain>
    </source>
</reference>
<dbReference type="GO" id="GO:0070221">
    <property type="term" value="P:sulfide oxidation, using sulfide:quinone oxidoreductase"/>
    <property type="evidence" value="ECO:0007669"/>
    <property type="project" value="TreeGrafter"/>
</dbReference>
<dbReference type="Proteomes" id="UP000254958">
    <property type="component" value="Unassembled WGS sequence"/>
</dbReference>
<evidence type="ECO:0000256" key="3">
    <source>
        <dbReference type="ARBA" id="ARBA00022719"/>
    </source>
</evidence>
<dbReference type="FunFam" id="3.50.50.60:FF:000034">
    <property type="entry name" value="sulfide:quinone oxidoreductase, mitochondrial"/>
    <property type="match status" value="1"/>
</dbReference>
<dbReference type="Gene3D" id="3.90.190.10">
    <property type="entry name" value="Protein tyrosine phosphatase superfamily"/>
    <property type="match status" value="1"/>
</dbReference>
<dbReference type="InterPro" id="IPR036188">
    <property type="entry name" value="FAD/NAD-bd_sf"/>
</dbReference>
<dbReference type="Proteomes" id="UP000562982">
    <property type="component" value="Unassembled WGS sequence"/>
</dbReference>
<feature type="domain" description="FAD/NAD(P)-binding" evidence="8">
    <location>
        <begin position="155"/>
        <end position="275"/>
    </location>
</feature>
<evidence type="ECO:0000256" key="4">
    <source>
        <dbReference type="ARBA" id="ARBA00022827"/>
    </source>
</evidence>
<evidence type="ECO:0000313" key="11">
    <source>
        <dbReference type="Proteomes" id="UP000254958"/>
    </source>
</evidence>
<keyword evidence="4" id="KW-0274">FAD</keyword>
<dbReference type="EMBL" id="JABEQI010000007">
    <property type="protein sequence ID" value="MBB2187194.1"/>
    <property type="molecule type" value="Genomic_DNA"/>
</dbReference>
<dbReference type="PANTHER" id="PTHR10632:SF2">
    <property type="entry name" value="SULFIDE:QUINONE OXIDOREDUCTASE, MITOCHONDRIAL"/>
    <property type="match status" value="1"/>
</dbReference>
<dbReference type="EMBL" id="QQAW01000008">
    <property type="protein sequence ID" value="RDI36734.1"/>
    <property type="molecule type" value="Genomic_DNA"/>
</dbReference>
<dbReference type="CDD" id="cd14503">
    <property type="entry name" value="PTP-bact"/>
    <property type="match status" value="1"/>
</dbReference>
<dbReference type="Pfam" id="PF07992">
    <property type="entry name" value="Pyr_redox_2"/>
    <property type="match status" value="1"/>
</dbReference>
<sequence>MSFRSLTPQFAVSPQLSVADVNAAASDGFRTIICARPDGEGASQTPSAEIEQAARCRGLDFLAIPVRSGSLPSDEAVEAMRAALERMPGPVLAYCQGGNRAARLWALAQAGNMSADAILAAGRTAGADLSALGDRLNAAPHVPQPATGRPGARRFNVVIAGGGAAGLATAASILRRRPGIALAIVDPSATHYYQPGWTMVGGGIFTPEQTRRPEEGLIPAGATWIRQPVAGFLPEAREIALEDGTVLSYDVLVVATGLTLDWAAIPGLEETLGRNGVTSNYRYDLAPYTWQLVQGLSRGRALFTQPPMPIKCAGAPQKAMYLSCDAWRRRGVLKDISVGFDTATPALFGVAAFVPALMAYIERYGIDLHLRSKLVAVDGARRVATFERATEGGSERVEQTFDMLHAVPPQVAPAVVRSSPLAGADGFVAVDPATLRHATFADVFALGDVAGTSNAKTAAAVRKQAPVVAVNVLAALDGKAPVATYDGYGACPLTVERGRIVLAEFGYGGRLAPTLPLWLLRGTQPTRLAWFLKEKVMPPLYWRGMLRGHELMVAPRKTSGA</sequence>
<dbReference type="InterPro" id="IPR015904">
    <property type="entry name" value="Sulphide_quinone_reductase"/>
</dbReference>
<evidence type="ECO:0000313" key="12">
    <source>
        <dbReference type="Proteomes" id="UP000562982"/>
    </source>
</evidence>
<dbReference type="Gene3D" id="3.50.50.60">
    <property type="entry name" value="FAD/NAD(P)-binding domain"/>
    <property type="match status" value="2"/>
</dbReference>
<dbReference type="PANTHER" id="PTHR10632">
    <property type="entry name" value="SULFIDE:QUINONE OXIDOREDUCTASE"/>
    <property type="match status" value="1"/>
</dbReference>
<name>A0A370G294_GLULI</name>
<dbReference type="NCBIfam" id="TIGR01244">
    <property type="entry name" value="TIGR01244 family sulfur transferase"/>
    <property type="match status" value="1"/>
</dbReference>
<organism evidence="10 11">
    <name type="scientific">Gluconacetobacter liquefaciens</name>
    <name type="common">Acetobacter liquefaciens</name>
    <dbReference type="NCBI Taxonomy" id="89584"/>
    <lineage>
        <taxon>Bacteria</taxon>
        <taxon>Pseudomonadati</taxon>
        <taxon>Pseudomonadota</taxon>
        <taxon>Alphaproteobacteria</taxon>
        <taxon>Acetobacterales</taxon>
        <taxon>Acetobacteraceae</taxon>
        <taxon>Gluconacetobacter</taxon>
    </lineage>
</organism>
<evidence type="ECO:0000256" key="2">
    <source>
        <dbReference type="ARBA" id="ARBA00022630"/>
    </source>
</evidence>
<proteinExistence type="predicted"/>
<dbReference type="GO" id="GO:0070224">
    <property type="term" value="F:sulfide:quinone oxidoreductase activity"/>
    <property type="evidence" value="ECO:0007669"/>
    <property type="project" value="TreeGrafter"/>
</dbReference>
<feature type="domain" description="Beta-lactamase hydrolase-like protein phosphatase-like" evidence="7">
    <location>
        <begin position="3"/>
        <end position="111"/>
    </location>
</feature>